<comment type="caution">
    <text evidence="6">The sequence shown here is derived from an EMBL/GenBank/DDBJ whole genome shotgun (WGS) entry which is preliminary data.</text>
</comment>
<dbReference type="SUPFAM" id="SSF56281">
    <property type="entry name" value="Metallo-hydrolase/oxidoreductase"/>
    <property type="match status" value="1"/>
</dbReference>
<keyword evidence="7" id="KW-1185">Reference proteome</keyword>
<reference evidence="6 7" key="1">
    <citation type="submission" date="2018-05" db="EMBL/GenBank/DDBJ databases">
        <title>Brumimicrobium oceani sp. nov., isolated from coastal sediment.</title>
        <authorList>
            <person name="Kou Y."/>
        </authorList>
    </citation>
    <scope>NUCLEOTIDE SEQUENCE [LARGE SCALE GENOMIC DNA]</scope>
    <source>
        <strain evidence="6 7">C305</strain>
    </source>
</reference>
<evidence type="ECO:0000313" key="6">
    <source>
        <dbReference type="EMBL" id="PWH85451.1"/>
    </source>
</evidence>
<dbReference type="GO" id="GO:0046872">
    <property type="term" value="F:metal ion binding"/>
    <property type="evidence" value="ECO:0007669"/>
    <property type="project" value="UniProtKB-KW"/>
</dbReference>
<dbReference type="OrthoDB" id="9802248at2"/>
<dbReference type="RefSeq" id="WP_109359532.1">
    <property type="nucleotide sequence ID" value="NZ_QFRJ01000006.1"/>
</dbReference>
<organism evidence="6 7">
    <name type="scientific">Brumimicrobium oceani</name>
    <dbReference type="NCBI Taxonomy" id="2100725"/>
    <lineage>
        <taxon>Bacteria</taxon>
        <taxon>Pseudomonadati</taxon>
        <taxon>Bacteroidota</taxon>
        <taxon>Flavobacteriia</taxon>
        <taxon>Flavobacteriales</taxon>
        <taxon>Crocinitomicaceae</taxon>
        <taxon>Brumimicrobium</taxon>
    </lineage>
</organism>
<comment type="cofactor">
    <cofactor evidence="1">
        <name>Zn(2+)</name>
        <dbReference type="ChEBI" id="CHEBI:29105"/>
    </cofactor>
</comment>
<protein>
    <submittedName>
        <fullName evidence="6">MBL fold hydrolase</fullName>
    </submittedName>
</protein>
<dbReference type="GO" id="GO:0016787">
    <property type="term" value="F:hydrolase activity"/>
    <property type="evidence" value="ECO:0007669"/>
    <property type="project" value="UniProtKB-KW"/>
</dbReference>
<keyword evidence="3 6" id="KW-0378">Hydrolase</keyword>
<evidence type="ECO:0000313" key="7">
    <source>
        <dbReference type="Proteomes" id="UP000245370"/>
    </source>
</evidence>
<dbReference type="AlphaFoldDB" id="A0A2U2XCL7"/>
<dbReference type="EMBL" id="QFRJ01000006">
    <property type="protein sequence ID" value="PWH85451.1"/>
    <property type="molecule type" value="Genomic_DNA"/>
</dbReference>
<dbReference type="PANTHER" id="PTHR46233">
    <property type="entry name" value="HYDROXYACYLGLUTATHIONE HYDROLASE GLOC"/>
    <property type="match status" value="1"/>
</dbReference>
<sequence length="212" mass="24040">MKIVKFTFNPIQENTYLAIDDQKNVVIIDPGCYFEEERQLLRDYISKNDLTVKALLNTHGHLDHIMGNDFVKREYGVDLYLHKDDVVTLQMGERSAQMYGLNQFQASPMPDKFIEEGDVLNFGDISFEVIFCPGHAPGHVVFYSAKEELVINGDVLFKGSYGRVDLPGGDMQTLKNSITKKMFTLPDNTLVYTGHGPETTIGEEKKSNPILW</sequence>
<evidence type="ECO:0000256" key="4">
    <source>
        <dbReference type="ARBA" id="ARBA00022833"/>
    </source>
</evidence>
<reference evidence="6 7" key="2">
    <citation type="submission" date="2018-05" db="EMBL/GenBank/DDBJ databases">
        <authorList>
            <person name="Lanie J.A."/>
            <person name="Ng W.-L."/>
            <person name="Kazmierczak K.M."/>
            <person name="Andrzejewski T.M."/>
            <person name="Davidsen T.M."/>
            <person name="Wayne K.J."/>
            <person name="Tettelin H."/>
            <person name="Glass J.I."/>
            <person name="Rusch D."/>
            <person name="Podicherti R."/>
            <person name="Tsui H.-C.T."/>
            <person name="Winkler M.E."/>
        </authorList>
    </citation>
    <scope>NUCLEOTIDE SEQUENCE [LARGE SCALE GENOMIC DNA]</scope>
    <source>
        <strain evidence="6 7">C305</strain>
    </source>
</reference>
<dbReference type="InterPro" id="IPR051453">
    <property type="entry name" value="MBL_Glyoxalase_II"/>
</dbReference>
<gene>
    <name evidence="6" type="ORF">DIT68_09340</name>
</gene>
<dbReference type="Gene3D" id="3.60.15.10">
    <property type="entry name" value="Ribonuclease Z/Hydroxyacylglutathione hydrolase-like"/>
    <property type="match status" value="1"/>
</dbReference>
<dbReference type="CDD" id="cd06262">
    <property type="entry name" value="metallo-hydrolase-like_MBL-fold"/>
    <property type="match status" value="1"/>
</dbReference>
<dbReference type="PANTHER" id="PTHR46233:SF3">
    <property type="entry name" value="HYDROXYACYLGLUTATHIONE HYDROLASE GLOC"/>
    <property type="match status" value="1"/>
</dbReference>
<feature type="domain" description="Metallo-beta-lactamase" evidence="5">
    <location>
        <begin position="12"/>
        <end position="195"/>
    </location>
</feature>
<accession>A0A2U2XCL7</accession>
<evidence type="ECO:0000256" key="2">
    <source>
        <dbReference type="ARBA" id="ARBA00022723"/>
    </source>
</evidence>
<evidence type="ECO:0000259" key="5">
    <source>
        <dbReference type="SMART" id="SM00849"/>
    </source>
</evidence>
<evidence type="ECO:0000256" key="1">
    <source>
        <dbReference type="ARBA" id="ARBA00001947"/>
    </source>
</evidence>
<dbReference type="Pfam" id="PF00753">
    <property type="entry name" value="Lactamase_B"/>
    <property type="match status" value="1"/>
</dbReference>
<dbReference type="InterPro" id="IPR001279">
    <property type="entry name" value="Metallo-B-lactamas"/>
</dbReference>
<keyword evidence="2" id="KW-0479">Metal-binding</keyword>
<dbReference type="Proteomes" id="UP000245370">
    <property type="component" value="Unassembled WGS sequence"/>
</dbReference>
<keyword evidence="4" id="KW-0862">Zinc</keyword>
<name>A0A2U2XCL7_9FLAO</name>
<evidence type="ECO:0000256" key="3">
    <source>
        <dbReference type="ARBA" id="ARBA00022801"/>
    </source>
</evidence>
<proteinExistence type="predicted"/>
<dbReference type="SMART" id="SM00849">
    <property type="entry name" value="Lactamase_B"/>
    <property type="match status" value="1"/>
</dbReference>
<dbReference type="InterPro" id="IPR036866">
    <property type="entry name" value="RibonucZ/Hydroxyglut_hydro"/>
</dbReference>